<evidence type="ECO:0000313" key="2">
    <source>
        <dbReference type="RefSeq" id="XP_075099065.1"/>
    </source>
</evidence>
<evidence type="ECO:0000313" key="1">
    <source>
        <dbReference type="Proteomes" id="UP000790787"/>
    </source>
</evidence>
<sequence length="222" mass="25080">MNHVNGTCKRCGLENETIEHMLFNCPESKTIWNLSPVNWKDIDGITDLSIWWNDKIKKVNNCSDSAMVLNLSIIIMCHIWKGRIFWYFSNEKSEPPDIVAKALFEYNAFTEIMLVNLPNSTLQESYEYSLTMLEDGICLFVDAGLHAERKKASIGLVAMDSKGTLLHAHGSPIQFVGKAMIAEAFAIRKAIERAIQNGWRKIHIFSNGKGIVDMLKKSVKAS</sequence>
<protein>
    <submittedName>
        <fullName evidence="2">Uncharacterized protein LOC142175952</fullName>
    </submittedName>
</protein>
<reference evidence="1" key="1">
    <citation type="journal article" date="2014" name="Nat. Commun.">
        <title>The tobacco genome sequence and its comparison with those of tomato and potato.</title>
        <authorList>
            <person name="Sierro N."/>
            <person name="Battey J.N."/>
            <person name="Ouadi S."/>
            <person name="Bakaher N."/>
            <person name="Bovet L."/>
            <person name="Willig A."/>
            <person name="Goepfert S."/>
            <person name="Peitsch M.C."/>
            <person name="Ivanov N.V."/>
        </authorList>
    </citation>
    <scope>NUCLEOTIDE SEQUENCE [LARGE SCALE GENOMIC DNA]</scope>
</reference>
<dbReference type="Proteomes" id="UP000790787">
    <property type="component" value="Chromosome 22"/>
</dbReference>
<proteinExistence type="predicted"/>
<accession>A0AC58TPB6</accession>
<keyword evidence="1" id="KW-1185">Reference proteome</keyword>
<dbReference type="RefSeq" id="XP_075099065.1">
    <property type="nucleotide sequence ID" value="XM_075242964.1"/>
</dbReference>
<organism evidence="1 2">
    <name type="scientific">Nicotiana tabacum</name>
    <name type="common">Common tobacco</name>
    <dbReference type="NCBI Taxonomy" id="4097"/>
    <lineage>
        <taxon>Eukaryota</taxon>
        <taxon>Viridiplantae</taxon>
        <taxon>Streptophyta</taxon>
        <taxon>Embryophyta</taxon>
        <taxon>Tracheophyta</taxon>
        <taxon>Spermatophyta</taxon>
        <taxon>Magnoliopsida</taxon>
        <taxon>eudicotyledons</taxon>
        <taxon>Gunneridae</taxon>
        <taxon>Pentapetalae</taxon>
        <taxon>asterids</taxon>
        <taxon>lamiids</taxon>
        <taxon>Solanales</taxon>
        <taxon>Solanaceae</taxon>
        <taxon>Nicotianoideae</taxon>
        <taxon>Nicotianeae</taxon>
        <taxon>Nicotiana</taxon>
    </lineage>
</organism>
<name>A0AC58TPB6_TOBAC</name>
<reference evidence="2" key="2">
    <citation type="submission" date="2025-08" db="UniProtKB">
        <authorList>
            <consortium name="RefSeq"/>
        </authorList>
    </citation>
    <scope>IDENTIFICATION</scope>
    <source>
        <tissue evidence="2">Leaf</tissue>
    </source>
</reference>
<gene>
    <name evidence="2" type="primary">LOC142175952</name>
</gene>